<evidence type="ECO:0000259" key="8">
    <source>
        <dbReference type="Pfam" id="PF01636"/>
    </source>
</evidence>
<evidence type="ECO:0000256" key="3">
    <source>
        <dbReference type="ARBA" id="ARBA00022741"/>
    </source>
</evidence>
<feature type="domain" description="Aminoglycoside phosphotransferase" evidence="8">
    <location>
        <begin position="46"/>
        <end position="260"/>
    </location>
</feature>
<evidence type="ECO:0000313" key="9">
    <source>
        <dbReference type="EMBL" id="MEU9576781.1"/>
    </source>
</evidence>
<dbReference type="PIRSF" id="PIRSF000706">
    <property type="entry name" value="Kanamycin_kin"/>
    <property type="match status" value="1"/>
</dbReference>
<protein>
    <submittedName>
        <fullName evidence="9">Aminoglycoside 3'-phosphotransferase</fullName>
    </submittedName>
</protein>
<dbReference type="InterPro" id="IPR002575">
    <property type="entry name" value="Aminoglycoside_PTrfase"/>
</dbReference>
<evidence type="ECO:0000256" key="2">
    <source>
        <dbReference type="ARBA" id="ARBA00022679"/>
    </source>
</evidence>
<keyword evidence="6 7" id="KW-0046">Antibiotic resistance</keyword>
<dbReference type="EMBL" id="JBEZNA010000008">
    <property type="protein sequence ID" value="MEU9576781.1"/>
    <property type="molecule type" value="Genomic_DNA"/>
</dbReference>
<dbReference type="InterPro" id="IPR011009">
    <property type="entry name" value="Kinase-like_dom_sf"/>
</dbReference>
<evidence type="ECO:0000313" key="10">
    <source>
        <dbReference type="Proteomes" id="UP001551584"/>
    </source>
</evidence>
<organism evidence="9 10">
    <name type="scientific">Streptomyces chilikensis</name>
    <dbReference type="NCBI Taxonomy" id="1194079"/>
    <lineage>
        <taxon>Bacteria</taxon>
        <taxon>Bacillati</taxon>
        <taxon>Actinomycetota</taxon>
        <taxon>Actinomycetes</taxon>
        <taxon>Kitasatosporales</taxon>
        <taxon>Streptomycetaceae</taxon>
        <taxon>Streptomyces</taxon>
    </lineage>
</organism>
<keyword evidence="10" id="KW-1185">Reference proteome</keyword>
<evidence type="ECO:0000256" key="5">
    <source>
        <dbReference type="ARBA" id="ARBA00022840"/>
    </source>
</evidence>
<keyword evidence="5 7" id="KW-0067">ATP-binding</keyword>
<evidence type="ECO:0000256" key="7">
    <source>
        <dbReference type="PIRNR" id="PIRNR000706"/>
    </source>
</evidence>
<dbReference type="RefSeq" id="WP_359269358.1">
    <property type="nucleotide sequence ID" value="NZ_JBEZNA010000008.1"/>
</dbReference>
<dbReference type="CDD" id="cd05150">
    <property type="entry name" value="APH"/>
    <property type="match status" value="1"/>
</dbReference>
<reference evidence="9 10" key="1">
    <citation type="submission" date="2024-06" db="EMBL/GenBank/DDBJ databases">
        <title>The Natural Products Discovery Center: Release of the First 8490 Sequenced Strains for Exploring Actinobacteria Biosynthetic Diversity.</title>
        <authorList>
            <person name="Kalkreuter E."/>
            <person name="Kautsar S.A."/>
            <person name="Yang D."/>
            <person name="Bader C.D."/>
            <person name="Teijaro C.N."/>
            <person name="Fluegel L."/>
            <person name="Davis C.M."/>
            <person name="Simpson J.R."/>
            <person name="Lauterbach L."/>
            <person name="Steele A.D."/>
            <person name="Gui C."/>
            <person name="Meng S."/>
            <person name="Li G."/>
            <person name="Viehrig K."/>
            <person name="Ye F."/>
            <person name="Su P."/>
            <person name="Kiefer A.F."/>
            <person name="Nichols A."/>
            <person name="Cepeda A.J."/>
            <person name="Yan W."/>
            <person name="Fan B."/>
            <person name="Jiang Y."/>
            <person name="Adhikari A."/>
            <person name="Zheng C.-J."/>
            <person name="Schuster L."/>
            <person name="Cowan T.M."/>
            <person name="Smanski M.J."/>
            <person name="Chevrette M.G."/>
            <person name="De Carvalho L.P.S."/>
            <person name="Shen B."/>
        </authorList>
    </citation>
    <scope>NUCLEOTIDE SEQUENCE [LARGE SCALE GENOMIC DNA]</scope>
    <source>
        <strain evidence="9 10">NPDC048117</strain>
    </source>
</reference>
<dbReference type="SUPFAM" id="SSF56112">
    <property type="entry name" value="Protein kinase-like (PK-like)"/>
    <property type="match status" value="1"/>
</dbReference>
<evidence type="ECO:0000256" key="6">
    <source>
        <dbReference type="ARBA" id="ARBA00023251"/>
    </source>
</evidence>
<keyword evidence="3 7" id="KW-0547">Nucleotide-binding</keyword>
<dbReference type="Proteomes" id="UP001551584">
    <property type="component" value="Unassembled WGS sequence"/>
</dbReference>
<evidence type="ECO:0000256" key="4">
    <source>
        <dbReference type="ARBA" id="ARBA00022777"/>
    </source>
</evidence>
<dbReference type="Gene3D" id="3.90.1200.10">
    <property type="match status" value="1"/>
</dbReference>
<dbReference type="Pfam" id="PF01636">
    <property type="entry name" value="APH"/>
    <property type="match status" value="1"/>
</dbReference>
<proteinExistence type="inferred from homology"/>
<gene>
    <name evidence="9" type="ORF">AB0D95_05785</name>
</gene>
<evidence type="ECO:0000256" key="1">
    <source>
        <dbReference type="ARBA" id="ARBA00006219"/>
    </source>
</evidence>
<dbReference type="InterPro" id="IPR024165">
    <property type="entry name" value="Kan/Strep_kinase"/>
</dbReference>
<dbReference type="Gene3D" id="3.30.200.20">
    <property type="entry name" value="Phosphorylase Kinase, domain 1"/>
    <property type="match status" value="1"/>
</dbReference>
<keyword evidence="4 7" id="KW-0418">Kinase</keyword>
<keyword evidence="2 7" id="KW-0808">Transferase</keyword>
<sequence>MVAAPPEGPVDPPPAVLALAGGRPVRAVWRNLLGGLTFRIGADGTDDVPRFAKWAPAGSGLDLAAEAVRLRWAARYTVVPPVLAEGADASGAWLLTGGLAGTSAVDERWKADPLTAVRAIGAGLRALHEALPVADCPFDWSAERRLARVRARVAAGDVDPAAWPGELRHLGTVARAVRLLERPPPVDRLVVCHGDACAPNTLVGDDGGPAGHVDLGALGVADRWADLAVATWSTGWNYGPGWEEPLLDAYGVAADPERTAYYRALWELTG</sequence>
<comment type="caution">
    <text evidence="9">The sequence shown here is derived from an EMBL/GenBank/DDBJ whole genome shotgun (WGS) entry which is preliminary data.</text>
</comment>
<name>A0ABV3EKR4_9ACTN</name>
<comment type="similarity">
    <text evidence="1 7">Belongs to the aminoglycoside phosphotransferase family.</text>
</comment>
<accession>A0ABV3EKR4</accession>